<keyword evidence="1" id="KW-0732">Signal</keyword>
<sequence>MKRTLIALTLVLAAVFVPGAAWAEPSARAATLEGAKTAVAGRIDKRLDALKKFETNLAGAKQVQSGHRDTLTKLIADQRTGLTALRTKVQGETTAAAVKADVQSMVFDYRVFVLTGPKVRLTAAIDTELAVIAALRSRPGADTAKLDAVEATLKGRVDALLALKPGSDGDALRSQVQPVRAAAKSAHASLKALRKPTK</sequence>
<dbReference type="Proteomes" id="UP001501470">
    <property type="component" value="Unassembled WGS sequence"/>
</dbReference>
<evidence type="ECO:0000256" key="1">
    <source>
        <dbReference type="SAM" id="SignalP"/>
    </source>
</evidence>
<keyword evidence="3" id="KW-1185">Reference proteome</keyword>
<dbReference type="RefSeq" id="WP_344503225.1">
    <property type="nucleotide sequence ID" value="NZ_BAAAQD010000006.1"/>
</dbReference>
<evidence type="ECO:0000313" key="3">
    <source>
        <dbReference type="Proteomes" id="UP001501470"/>
    </source>
</evidence>
<evidence type="ECO:0000313" key="2">
    <source>
        <dbReference type="EMBL" id="GAA1518731.1"/>
    </source>
</evidence>
<proteinExistence type="predicted"/>
<gene>
    <name evidence="2" type="ORF">GCM10009827_037430</name>
</gene>
<accession>A0ABP4LBN4</accession>
<organism evidence="2 3">
    <name type="scientific">Dactylosporangium maewongense</name>
    <dbReference type="NCBI Taxonomy" id="634393"/>
    <lineage>
        <taxon>Bacteria</taxon>
        <taxon>Bacillati</taxon>
        <taxon>Actinomycetota</taxon>
        <taxon>Actinomycetes</taxon>
        <taxon>Micromonosporales</taxon>
        <taxon>Micromonosporaceae</taxon>
        <taxon>Dactylosporangium</taxon>
    </lineage>
</organism>
<dbReference type="EMBL" id="BAAAQD010000006">
    <property type="protein sequence ID" value="GAA1518731.1"/>
    <property type="molecule type" value="Genomic_DNA"/>
</dbReference>
<name>A0ABP4LBN4_9ACTN</name>
<feature type="signal peptide" evidence="1">
    <location>
        <begin position="1"/>
        <end position="23"/>
    </location>
</feature>
<feature type="chain" id="PRO_5045120198" evidence="1">
    <location>
        <begin position="24"/>
        <end position="198"/>
    </location>
</feature>
<reference evidence="3" key="1">
    <citation type="journal article" date="2019" name="Int. J. Syst. Evol. Microbiol.">
        <title>The Global Catalogue of Microorganisms (GCM) 10K type strain sequencing project: providing services to taxonomists for standard genome sequencing and annotation.</title>
        <authorList>
            <consortium name="The Broad Institute Genomics Platform"/>
            <consortium name="The Broad Institute Genome Sequencing Center for Infectious Disease"/>
            <person name="Wu L."/>
            <person name="Ma J."/>
        </authorList>
    </citation>
    <scope>NUCLEOTIDE SEQUENCE [LARGE SCALE GENOMIC DNA]</scope>
    <source>
        <strain evidence="3">JCM 15933</strain>
    </source>
</reference>
<protein>
    <submittedName>
        <fullName evidence="2">Uncharacterized protein</fullName>
    </submittedName>
</protein>
<comment type="caution">
    <text evidence="2">The sequence shown here is derived from an EMBL/GenBank/DDBJ whole genome shotgun (WGS) entry which is preliminary data.</text>
</comment>